<dbReference type="AlphaFoldDB" id="A0A162SIY6"/>
<evidence type="ECO:0000313" key="3">
    <source>
        <dbReference type="Proteomes" id="UP000076603"/>
    </source>
</evidence>
<dbReference type="Gene3D" id="3.30.1380.10">
    <property type="match status" value="1"/>
</dbReference>
<accession>A0A162SIY6</accession>
<comment type="caution">
    <text evidence="2">The sequence shown here is derived from an EMBL/GenBank/DDBJ whole genome shotgun (WGS) entry which is preliminary data.</text>
</comment>
<reference evidence="2 3" key="1">
    <citation type="submission" date="2016-04" db="EMBL/GenBank/DDBJ databases">
        <title>Genome sequence of Clostridium magnum DSM 2767.</title>
        <authorList>
            <person name="Poehlein A."/>
            <person name="Uhlig R."/>
            <person name="Fischer R."/>
            <person name="Bahl H."/>
            <person name="Daniel R."/>
        </authorList>
    </citation>
    <scope>NUCLEOTIDE SEQUENCE [LARGE SCALE GENOMIC DNA]</scope>
    <source>
        <strain evidence="2 3">DSM 2767</strain>
    </source>
</reference>
<organism evidence="2 3">
    <name type="scientific">Clostridium magnum DSM 2767</name>
    <dbReference type="NCBI Taxonomy" id="1121326"/>
    <lineage>
        <taxon>Bacteria</taxon>
        <taxon>Bacillati</taxon>
        <taxon>Bacillota</taxon>
        <taxon>Clostridia</taxon>
        <taxon>Eubacteriales</taxon>
        <taxon>Clostridiaceae</taxon>
        <taxon>Clostridium</taxon>
    </lineage>
</organism>
<dbReference type="EC" id="3.5.1.28" evidence="2"/>
<dbReference type="OrthoDB" id="9799970at2"/>
<dbReference type="STRING" id="1121326.CLMAG_30930"/>
<dbReference type="GO" id="GO:0008745">
    <property type="term" value="F:N-acetylmuramoyl-L-alanine amidase activity"/>
    <property type="evidence" value="ECO:0007669"/>
    <property type="project" value="UniProtKB-EC"/>
</dbReference>
<protein>
    <submittedName>
        <fullName evidence="2">N-acetylmuramoyl-L-alanine amidase LytC</fullName>
        <ecNumber evidence="2">3.5.1.28</ecNumber>
    </submittedName>
</protein>
<dbReference type="PANTHER" id="PTHR30032:SF8">
    <property type="entry name" value="GERMINATION-SPECIFIC N-ACETYLMURAMOYL-L-ALANINE AMIDASE"/>
    <property type="match status" value="1"/>
</dbReference>
<dbReference type="PATRIC" id="fig|1121326.3.peg.3120"/>
<evidence type="ECO:0000313" key="2">
    <source>
        <dbReference type="EMBL" id="KZL91334.1"/>
    </source>
</evidence>
<sequence>MRRKRKTLASIIVTTIIVGLLAGSVNAEVATKRLAGQTRYDTCQEVAKNGWTTSENVIIANGENYPDALGAAALSHKYNAPILLVHGKSLKDNPILVSELKRLNAKVITILGGVGVVSQSIEDSLKKSGYTLQRLSGEDRYTTAVNIAEKLENVSEIIISNGEDFAGALSVAPISGTKNIPVILVCKDSVPGAVEYYLKNHNIKATYVLGDKTVISESVASKFPNVQRINGNTRYDLNKNIIENFKASMNFNTTYITSGEGFADALSAIGLAVKSGNPIIFASNTSNSDMRQLLIGESIKSNIILGGEGILPAQVVSSLFQQTSSVSEVNYKTVPLADRRQSLLGDDEKSGDFAKVDGKWQYTSKEAKTKNIEVVTVKVWDYIDNNDRSKGKHTVSKDIQVNKKISVEVKQIFDEIYNLPEQFTIKDVGGFRDKDPCINHPAGAAIDINPDENYFIQLAKDGTVKQQVGKYYNPYKDPYSITPEVVKVFQKYGWDWGGNFPNSKDYMHFSYLGG</sequence>
<dbReference type="EMBL" id="LWAE01000003">
    <property type="protein sequence ID" value="KZL91334.1"/>
    <property type="molecule type" value="Genomic_DNA"/>
</dbReference>
<keyword evidence="2" id="KW-0378">Hydrolase</keyword>
<evidence type="ECO:0000259" key="1">
    <source>
        <dbReference type="Pfam" id="PF13539"/>
    </source>
</evidence>
<dbReference type="SUPFAM" id="SSF55166">
    <property type="entry name" value="Hedgehog/DD-peptidase"/>
    <property type="match status" value="1"/>
</dbReference>
<dbReference type="RefSeq" id="WP_066623915.1">
    <property type="nucleotide sequence ID" value="NZ_FQXL01000005.1"/>
</dbReference>
<dbReference type="InterPro" id="IPR051922">
    <property type="entry name" value="Bact_Sporulation_Assoc"/>
</dbReference>
<dbReference type="InterPro" id="IPR009045">
    <property type="entry name" value="Zn_M74/Hedgehog-like"/>
</dbReference>
<dbReference type="Pfam" id="PF04122">
    <property type="entry name" value="CW_binding_2"/>
    <property type="match status" value="3"/>
</dbReference>
<dbReference type="InterPro" id="IPR039561">
    <property type="entry name" value="Peptidase_M15C"/>
</dbReference>
<gene>
    <name evidence="2" type="primary">lytC_17</name>
    <name evidence="2" type="ORF">CLMAG_30930</name>
</gene>
<dbReference type="Proteomes" id="UP000076603">
    <property type="component" value="Unassembled WGS sequence"/>
</dbReference>
<feature type="domain" description="Peptidase M15C" evidence="1">
    <location>
        <begin position="439"/>
        <end position="511"/>
    </location>
</feature>
<dbReference type="Gene3D" id="3.40.50.12090">
    <property type="match status" value="2"/>
</dbReference>
<name>A0A162SIY6_9CLOT</name>
<dbReference type="PANTHER" id="PTHR30032">
    <property type="entry name" value="N-ACETYLMURAMOYL-L-ALANINE AMIDASE-RELATED"/>
    <property type="match status" value="1"/>
</dbReference>
<proteinExistence type="predicted"/>
<keyword evidence="3" id="KW-1185">Reference proteome</keyword>
<dbReference type="GO" id="GO:0008233">
    <property type="term" value="F:peptidase activity"/>
    <property type="evidence" value="ECO:0007669"/>
    <property type="project" value="InterPro"/>
</dbReference>
<dbReference type="InterPro" id="IPR007253">
    <property type="entry name" value="Cell_wall-bd_2"/>
</dbReference>
<dbReference type="Pfam" id="PF13539">
    <property type="entry name" value="Peptidase_M15_4"/>
    <property type="match status" value="1"/>
</dbReference>